<reference evidence="2 3" key="1">
    <citation type="submission" date="2016-11" db="EMBL/GenBank/DDBJ databases">
        <title>Paenibacillus species isolates.</title>
        <authorList>
            <person name="Beno S.M."/>
        </authorList>
    </citation>
    <scope>NUCLEOTIDE SEQUENCE [LARGE SCALE GENOMIC DNA]</scope>
    <source>
        <strain evidence="2 3">FSL R5-0378</strain>
    </source>
</reference>
<dbReference type="InterPro" id="IPR011051">
    <property type="entry name" value="RmlC_Cupin_sf"/>
</dbReference>
<sequence>MNGAEIKTIFFKDDGVIPGNPNLPVILYLGSLKDEPEETEAIFNRNGWLNSWTNGVFDYHHYHSNAHEVLGVIRGSAVLQLGGEHGQKFELTAGDVAVLPAGTGHKRCSASKDFRVVGAYPDGMDYNLCTGKPGERPKVLEDIARVPLPNTDPLYGAAGPLMSAWKPQQQTGNHT</sequence>
<dbReference type="STRING" id="297318.BK138_19285"/>
<dbReference type="InterPro" id="IPR014710">
    <property type="entry name" value="RmlC-like_jellyroll"/>
</dbReference>
<dbReference type="InterPro" id="IPR014500">
    <property type="entry name" value="UCP019307_cupin"/>
</dbReference>
<proteinExistence type="predicted"/>
<dbReference type="PIRSF" id="PIRSF019307">
    <property type="entry name" value="UCP019307"/>
    <property type="match status" value="1"/>
</dbReference>
<dbReference type="Gene3D" id="2.60.120.10">
    <property type="entry name" value="Jelly Rolls"/>
    <property type="match status" value="1"/>
</dbReference>
<dbReference type="AlphaFoldDB" id="A0A1R1EMN5"/>
<name>A0A1R1EMN5_9BACL</name>
<dbReference type="Pfam" id="PF07883">
    <property type="entry name" value="Cupin_2"/>
    <property type="match status" value="1"/>
</dbReference>
<accession>A0A1R1EMN5</accession>
<organism evidence="2 3">
    <name type="scientific">Paenibacillus rhizosphaerae</name>
    <dbReference type="NCBI Taxonomy" id="297318"/>
    <lineage>
        <taxon>Bacteria</taxon>
        <taxon>Bacillati</taxon>
        <taxon>Bacillota</taxon>
        <taxon>Bacilli</taxon>
        <taxon>Bacillales</taxon>
        <taxon>Paenibacillaceae</taxon>
        <taxon>Paenibacillus</taxon>
    </lineage>
</organism>
<dbReference type="PANTHER" id="PTHR36448:SF2">
    <property type="entry name" value="CUPIN TYPE-1 DOMAIN-CONTAINING PROTEIN"/>
    <property type="match status" value="1"/>
</dbReference>
<evidence type="ECO:0000313" key="3">
    <source>
        <dbReference type="Proteomes" id="UP000187172"/>
    </source>
</evidence>
<feature type="domain" description="Cupin type-2" evidence="1">
    <location>
        <begin position="60"/>
        <end position="106"/>
    </location>
</feature>
<dbReference type="InterPro" id="IPR047121">
    <property type="entry name" value="YjiB-like"/>
</dbReference>
<dbReference type="Proteomes" id="UP000187172">
    <property type="component" value="Unassembled WGS sequence"/>
</dbReference>
<protein>
    <recommendedName>
        <fullName evidence="1">Cupin type-2 domain-containing protein</fullName>
    </recommendedName>
</protein>
<dbReference type="EMBL" id="MRTP01000005">
    <property type="protein sequence ID" value="OMF53060.1"/>
    <property type="molecule type" value="Genomic_DNA"/>
</dbReference>
<dbReference type="PANTHER" id="PTHR36448">
    <property type="entry name" value="BLR7373 PROTEIN"/>
    <property type="match status" value="1"/>
</dbReference>
<gene>
    <name evidence="2" type="ORF">BK138_19285</name>
</gene>
<dbReference type="CDD" id="cd02219">
    <property type="entry name" value="cupin_YjlB-like"/>
    <property type="match status" value="1"/>
</dbReference>
<dbReference type="SUPFAM" id="SSF51182">
    <property type="entry name" value="RmlC-like cupins"/>
    <property type="match status" value="1"/>
</dbReference>
<evidence type="ECO:0000313" key="2">
    <source>
        <dbReference type="EMBL" id="OMF53060.1"/>
    </source>
</evidence>
<dbReference type="RefSeq" id="WP_076172047.1">
    <property type="nucleotide sequence ID" value="NZ_MRTP01000005.1"/>
</dbReference>
<dbReference type="InterPro" id="IPR013096">
    <property type="entry name" value="Cupin_2"/>
</dbReference>
<comment type="caution">
    <text evidence="2">The sequence shown here is derived from an EMBL/GenBank/DDBJ whole genome shotgun (WGS) entry which is preliminary data.</text>
</comment>
<evidence type="ECO:0000259" key="1">
    <source>
        <dbReference type="Pfam" id="PF07883"/>
    </source>
</evidence>
<keyword evidence="3" id="KW-1185">Reference proteome</keyword>